<feature type="compositionally biased region" description="Basic and acidic residues" evidence="1">
    <location>
        <begin position="135"/>
        <end position="145"/>
    </location>
</feature>
<dbReference type="InterPro" id="IPR011989">
    <property type="entry name" value="ARM-like"/>
</dbReference>
<evidence type="ECO:0000313" key="3">
    <source>
        <dbReference type="Proteomes" id="UP000198611"/>
    </source>
</evidence>
<keyword evidence="3" id="KW-1185">Reference proteome</keyword>
<dbReference type="AlphaFoldDB" id="A0A1I1R3E1"/>
<reference evidence="2 3" key="1">
    <citation type="submission" date="2016-10" db="EMBL/GenBank/DDBJ databases">
        <authorList>
            <person name="de Groot N.N."/>
        </authorList>
    </citation>
    <scope>NUCLEOTIDE SEQUENCE [LARGE SCALE GENOMIC DNA]</scope>
    <source>
        <strain evidence="2 3">HL3</strain>
    </source>
</reference>
<name>A0A1I1R3E1_9GAMM</name>
<evidence type="ECO:0008006" key="4">
    <source>
        <dbReference type="Google" id="ProtNLM"/>
    </source>
</evidence>
<gene>
    <name evidence="2" type="ORF">SAMN05660831_01347</name>
</gene>
<dbReference type="Proteomes" id="UP000198611">
    <property type="component" value="Unassembled WGS sequence"/>
</dbReference>
<accession>A0A1I1R3E1</accession>
<dbReference type="EMBL" id="FOMJ01000003">
    <property type="protein sequence ID" value="SFD26668.1"/>
    <property type="molecule type" value="Genomic_DNA"/>
</dbReference>
<dbReference type="Gene3D" id="1.25.10.10">
    <property type="entry name" value="Leucine-rich Repeat Variant"/>
    <property type="match status" value="1"/>
</dbReference>
<dbReference type="SUPFAM" id="SSF48371">
    <property type="entry name" value="ARM repeat"/>
    <property type="match status" value="1"/>
</dbReference>
<protein>
    <recommendedName>
        <fullName evidence="4">Leucine rich repeat variant</fullName>
    </recommendedName>
</protein>
<feature type="region of interest" description="Disordered" evidence="1">
    <location>
        <begin position="132"/>
        <end position="152"/>
    </location>
</feature>
<evidence type="ECO:0000313" key="2">
    <source>
        <dbReference type="EMBL" id="SFD26668.1"/>
    </source>
</evidence>
<dbReference type="OrthoDB" id="5295675at2"/>
<organism evidence="2 3">
    <name type="scientific">Thiohalospira halophila DSM 15071</name>
    <dbReference type="NCBI Taxonomy" id="1123397"/>
    <lineage>
        <taxon>Bacteria</taxon>
        <taxon>Pseudomonadati</taxon>
        <taxon>Pseudomonadota</taxon>
        <taxon>Gammaproteobacteria</taxon>
        <taxon>Thiohalospirales</taxon>
        <taxon>Thiohalospiraceae</taxon>
        <taxon>Thiohalospira</taxon>
    </lineage>
</organism>
<dbReference type="RefSeq" id="WP_093427990.1">
    <property type="nucleotide sequence ID" value="NZ_FOMJ01000003.1"/>
</dbReference>
<sequence>MSESSVTPTAEQIRAYKARELDDRLALALAVEPDEVTRHLIVFEEQWMQVRCYFARRLDLRPGEVDAFLADDDHVIRLCVAKRQDLSPEQIARCVADRDPNVRHAIARHPGLTEAQRAGLADDEDEIVRQAAARGPREMRTRQRPDQAVLVR</sequence>
<proteinExistence type="predicted"/>
<dbReference type="InterPro" id="IPR016024">
    <property type="entry name" value="ARM-type_fold"/>
</dbReference>
<dbReference type="STRING" id="1123397.SAMN05660831_01347"/>
<evidence type="ECO:0000256" key="1">
    <source>
        <dbReference type="SAM" id="MobiDB-lite"/>
    </source>
</evidence>